<feature type="compositionally biased region" description="Basic and acidic residues" evidence="1">
    <location>
        <begin position="529"/>
        <end position="552"/>
    </location>
</feature>
<feature type="compositionally biased region" description="Polar residues" evidence="1">
    <location>
        <begin position="765"/>
        <end position="775"/>
    </location>
</feature>
<feature type="region of interest" description="Disordered" evidence="1">
    <location>
        <begin position="119"/>
        <end position="227"/>
    </location>
</feature>
<organism evidence="3 4">
    <name type="scientific">Zootermopsis nevadensis</name>
    <name type="common">Dampwood termite</name>
    <dbReference type="NCBI Taxonomy" id="136037"/>
    <lineage>
        <taxon>Eukaryota</taxon>
        <taxon>Metazoa</taxon>
        <taxon>Ecdysozoa</taxon>
        <taxon>Arthropoda</taxon>
        <taxon>Hexapoda</taxon>
        <taxon>Insecta</taxon>
        <taxon>Pterygota</taxon>
        <taxon>Neoptera</taxon>
        <taxon>Polyneoptera</taxon>
        <taxon>Dictyoptera</taxon>
        <taxon>Blattodea</taxon>
        <taxon>Blattoidea</taxon>
        <taxon>Termitoidae</taxon>
        <taxon>Termopsidae</taxon>
        <taxon>Zootermopsis</taxon>
    </lineage>
</organism>
<feature type="region of interest" description="Disordered" evidence="1">
    <location>
        <begin position="442"/>
        <end position="590"/>
    </location>
</feature>
<gene>
    <name evidence="3" type="ORF">L798_03593</name>
</gene>
<feature type="region of interest" description="Disordered" evidence="1">
    <location>
        <begin position="765"/>
        <end position="793"/>
    </location>
</feature>
<feature type="compositionally biased region" description="Acidic residues" evidence="1">
    <location>
        <begin position="351"/>
        <end position="362"/>
    </location>
</feature>
<proteinExistence type="predicted"/>
<feature type="compositionally biased region" description="Basic and acidic residues" evidence="1">
    <location>
        <begin position="329"/>
        <end position="345"/>
    </location>
</feature>
<dbReference type="Proteomes" id="UP000027135">
    <property type="component" value="Unassembled WGS sequence"/>
</dbReference>
<sequence length="1003" mass="113215">MVYADVYRLLLLVALLTVIPSVTLSAESDWGYSDHSIEDGTPHTKFRDKRTLDFILHGLAQMLGYRLQRNNAPTSTTPPNPPTSPPTQHLKSSGQPSPATPPQIVLVSLSDAVGLKREGTTTASVRQSGDIDKSHPDARHRTGSHNNDGSSDHHYKSDYSDVDDGFRHSGSKHAENDRDGNGDGRSRLYFGRGYSSGRGGSDRSKNGHNSDRSDHHHRSGHSNDKVNESLERIGHYIKGQFNTMKVNKNDRKEDEFKNDPAGKLEDHGRDREWSKEHVKSEYDKIKGFERAQDGRDVSEENRNGGHEGDVAQRKEKEDTSKSDDEEMFNEAHLKPPENTKQKDTLTHNIGQEDDEEETVEQEQDQKSTEESSEKEDVELEHAHNSKQESDEKDTADQKEDEVPKEEDDRKEKKHQEGDYHNQIPAPSLQTWDEDFWNSQYSFADSNPYSFGLLDSHRTPAGEQKGLPKIPDFSFIRSSTQQDNKESKPSHPEHFYNRPQYFDDPGFEPLHEWHVTSDRKSEKPSSGSSIHKETSEPQTEFKEEQQEISHDSSDSPEEPSDLSGTESPEPSKPPTHRLDITDNPPIPIHSTSKPKLAQLIHEMEGTKQNPLWPPPFDHAFESTDSSIATQHPKQTNVTLNKKSPGNTSPFLLNLYNYTSISDYLLDLSKKDLLQRQLSQHSPQHESGDHASLNYKSPVPYVAVVIPSQSKNEHVRIRDHSLPPEPSFVGIVYPQGLSSEDARQALTFTSTKSKSVKDNKAMKFTPFTKSLTSSPSQKVHHNDKDEIQDPPFETHYSSLYRGSSSALESTASSTTSVPNLENIQKYPDSYFSTFLYNPEIRSNSNTQLQNVNSYNNDHNYQENKLRIPSPFSSNGRQQESSTLKSLRLVVPDLQPYVSPHPQFSQLRVVIPDFPENESSFDYSSGSEQNESKNAPFEEHIGLLTIPPPTAYSDEPSGLKNPEKWVLGDDVANTENLKSKEYITRVSKVKVTGRVYSQPKTNLRTV</sequence>
<feature type="region of interest" description="Disordered" evidence="1">
    <location>
        <begin position="241"/>
        <end position="426"/>
    </location>
</feature>
<feature type="compositionally biased region" description="Basic and acidic residues" evidence="1">
    <location>
        <begin position="482"/>
        <end position="495"/>
    </location>
</feature>
<evidence type="ECO:0000313" key="4">
    <source>
        <dbReference type="Proteomes" id="UP000027135"/>
    </source>
</evidence>
<feature type="signal peptide" evidence="2">
    <location>
        <begin position="1"/>
        <end position="25"/>
    </location>
</feature>
<evidence type="ECO:0000256" key="2">
    <source>
        <dbReference type="SAM" id="SignalP"/>
    </source>
</evidence>
<evidence type="ECO:0000313" key="3">
    <source>
        <dbReference type="EMBL" id="KDR21187.1"/>
    </source>
</evidence>
<dbReference type="AlphaFoldDB" id="A0A067RBS4"/>
<feature type="region of interest" description="Disordered" evidence="1">
    <location>
        <begin position="70"/>
        <end position="102"/>
    </location>
</feature>
<evidence type="ECO:0000256" key="1">
    <source>
        <dbReference type="SAM" id="MobiDB-lite"/>
    </source>
</evidence>
<feature type="compositionally biased region" description="Basic and acidic residues" evidence="1">
    <location>
        <begin position="379"/>
        <end position="419"/>
    </location>
</feature>
<feature type="chain" id="PRO_5001644991" evidence="2">
    <location>
        <begin position="26"/>
        <end position="1003"/>
    </location>
</feature>
<name>A0A067RBS4_ZOONE</name>
<feature type="compositionally biased region" description="Basic and acidic residues" evidence="1">
    <location>
        <begin position="247"/>
        <end position="322"/>
    </location>
</feature>
<feature type="compositionally biased region" description="Basic and acidic residues" evidence="1">
    <location>
        <begin position="150"/>
        <end position="186"/>
    </location>
</feature>
<feature type="compositionally biased region" description="Pro residues" evidence="1">
    <location>
        <begin position="76"/>
        <end position="85"/>
    </location>
</feature>
<dbReference type="EMBL" id="KK852567">
    <property type="protein sequence ID" value="KDR21187.1"/>
    <property type="molecule type" value="Genomic_DNA"/>
</dbReference>
<keyword evidence="2" id="KW-0732">Signal</keyword>
<feature type="compositionally biased region" description="Basic and acidic residues" evidence="1">
    <location>
        <begin position="129"/>
        <end position="140"/>
    </location>
</feature>
<accession>A0A067RBS4</accession>
<protein>
    <submittedName>
        <fullName evidence="3">Uncharacterized protein</fullName>
    </submittedName>
</protein>
<reference evidence="3 4" key="1">
    <citation type="journal article" date="2014" name="Nat. Commun.">
        <title>Molecular traces of alternative social organization in a termite genome.</title>
        <authorList>
            <person name="Terrapon N."/>
            <person name="Li C."/>
            <person name="Robertson H.M."/>
            <person name="Ji L."/>
            <person name="Meng X."/>
            <person name="Booth W."/>
            <person name="Chen Z."/>
            <person name="Childers C.P."/>
            <person name="Glastad K.M."/>
            <person name="Gokhale K."/>
            <person name="Gowin J."/>
            <person name="Gronenberg W."/>
            <person name="Hermansen R.A."/>
            <person name="Hu H."/>
            <person name="Hunt B.G."/>
            <person name="Huylmans A.K."/>
            <person name="Khalil S.M."/>
            <person name="Mitchell R.D."/>
            <person name="Munoz-Torres M.C."/>
            <person name="Mustard J.A."/>
            <person name="Pan H."/>
            <person name="Reese J.T."/>
            <person name="Scharf M.E."/>
            <person name="Sun F."/>
            <person name="Vogel H."/>
            <person name="Xiao J."/>
            <person name="Yang W."/>
            <person name="Yang Z."/>
            <person name="Yang Z."/>
            <person name="Zhou J."/>
            <person name="Zhu J."/>
            <person name="Brent C.S."/>
            <person name="Elsik C.G."/>
            <person name="Goodisman M.A."/>
            <person name="Liberles D.A."/>
            <person name="Roe R.M."/>
            <person name="Vargo E.L."/>
            <person name="Vilcinskas A."/>
            <person name="Wang J."/>
            <person name="Bornberg-Bauer E."/>
            <person name="Korb J."/>
            <person name="Zhang G."/>
            <person name="Liebig J."/>
        </authorList>
    </citation>
    <scope>NUCLEOTIDE SEQUENCE [LARGE SCALE GENOMIC DNA]</scope>
    <source>
        <tissue evidence="3">Whole organism</tissue>
    </source>
</reference>
<dbReference type="InParanoid" id="A0A067RBS4"/>
<feature type="compositionally biased region" description="Basic and acidic residues" evidence="1">
    <location>
        <begin position="200"/>
        <end position="214"/>
    </location>
</feature>
<feature type="compositionally biased region" description="Basic and acidic residues" evidence="1">
    <location>
        <begin position="508"/>
        <end position="522"/>
    </location>
</feature>
<dbReference type="OMA" id="IHEMEGT"/>
<keyword evidence="4" id="KW-1185">Reference proteome</keyword>